<reference evidence="1" key="2">
    <citation type="submission" date="2020-08" db="EMBL/GenBank/DDBJ databases">
        <authorList>
            <person name="Chen M."/>
            <person name="Teng W."/>
            <person name="Zhao L."/>
            <person name="Hu C."/>
            <person name="Zhou Y."/>
            <person name="Han B."/>
            <person name="Song L."/>
            <person name="Shu W."/>
        </authorList>
    </citation>
    <scope>NUCLEOTIDE SEQUENCE</scope>
    <source>
        <strain evidence="1">FACHB-1375</strain>
    </source>
</reference>
<keyword evidence="2" id="KW-1185">Reference proteome</keyword>
<name>A0A926ZMB6_9CYAN</name>
<dbReference type="EMBL" id="JACJPW010000152">
    <property type="protein sequence ID" value="MBD2185931.1"/>
    <property type="molecule type" value="Genomic_DNA"/>
</dbReference>
<dbReference type="Proteomes" id="UP000641646">
    <property type="component" value="Unassembled WGS sequence"/>
</dbReference>
<gene>
    <name evidence="1" type="ORF">H6G03_33555</name>
</gene>
<organism evidence="1 2">
    <name type="scientific">Aerosakkonema funiforme FACHB-1375</name>
    <dbReference type="NCBI Taxonomy" id="2949571"/>
    <lineage>
        <taxon>Bacteria</taxon>
        <taxon>Bacillati</taxon>
        <taxon>Cyanobacteriota</taxon>
        <taxon>Cyanophyceae</taxon>
        <taxon>Oscillatoriophycideae</taxon>
        <taxon>Aerosakkonematales</taxon>
        <taxon>Aerosakkonemataceae</taxon>
        <taxon>Aerosakkonema</taxon>
    </lineage>
</organism>
<protein>
    <submittedName>
        <fullName evidence="1">Uncharacterized protein</fullName>
    </submittedName>
</protein>
<reference evidence="1" key="1">
    <citation type="journal article" date="2015" name="ISME J.">
        <title>Draft Genome Sequence of Streptomyces incarnatus NRRL8089, which Produces the Nucleoside Antibiotic Sinefungin.</title>
        <authorList>
            <person name="Oshima K."/>
            <person name="Hattori M."/>
            <person name="Shimizu H."/>
            <person name="Fukuda K."/>
            <person name="Nemoto M."/>
            <person name="Inagaki K."/>
            <person name="Tamura T."/>
        </authorList>
    </citation>
    <scope>NUCLEOTIDE SEQUENCE</scope>
    <source>
        <strain evidence="1">FACHB-1375</strain>
    </source>
</reference>
<dbReference type="AlphaFoldDB" id="A0A926ZMB6"/>
<evidence type="ECO:0000313" key="2">
    <source>
        <dbReference type="Proteomes" id="UP000641646"/>
    </source>
</evidence>
<dbReference type="RefSeq" id="WP_190474741.1">
    <property type="nucleotide sequence ID" value="NZ_JACJPW010000152.1"/>
</dbReference>
<sequence>METATEHLSPATANAFLDALPNKIKQALIAYSAEIEYPVEAVLEMAISGFLDPDSVSFVDCKPLSGMDIERKVN</sequence>
<proteinExistence type="predicted"/>
<evidence type="ECO:0000313" key="1">
    <source>
        <dbReference type="EMBL" id="MBD2185931.1"/>
    </source>
</evidence>
<comment type="caution">
    <text evidence="1">The sequence shown here is derived from an EMBL/GenBank/DDBJ whole genome shotgun (WGS) entry which is preliminary data.</text>
</comment>
<accession>A0A926ZMB6</accession>